<dbReference type="PANTHER" id="PTHR43248">
    <property type="entry name" value="2-SUCCINYL-6-HYDROXY-2,4-CYCLOHEXADIENE-1-CARBOXYLATE SYNTHASE"/>
    <property type="match status" value="1"/>
</dbReference>
<feature type="domain" description="Peptidase S33 tripeptidyl aminopeptidase-like C-terminal" evidence="5">
    <location>
        <begin position="446"/>
        <end position="545"/>
    </location>
</feature>
<dbReference type="Pfam" id="PF08386">
    <property type="entry name" value="Abhydrolase_4"/>
    <property type="match status" value="2"/>
</dbReference>
<feature type="signal peptide" evidence="3">
    <location>
        <begin position="1"/>
        <end position="20"/>
    </location>
</feature>
<evidence type="ECO:0000256" key="2">
    <source>
        <dbReference type="ARBA" id="ARBA00022801"/>
    </source>
</evidence>
<evidence type="ECO:0000313" key="7">
    <source>
        <dbReference type="Proteomes" id="UP001213000"/>
    </source>
</evidence>
<dbReference type="InterPro" id="IPR013595">
    <property type="entry name" value="Pept_S33_TAP-like_C"/>
</dbReference>
<evidence type="ECO:0000259" key="4">
    <source>
        <dbReference type="Pfam" id="PF00561"/>
    </source>
</evidence>
<dbReference type="InterPro" id="IPR051601">
    <property type="entry name" value="Serine_prot/Carboxylest_S33"/>
</dbReference>
<dbReference type="AlphaFoldDB" id="A0AAD5VL88"/>
<dbReference type="GO" id="GO:0016787">
    <property type="term" value="F:hydrolase activity"/>
    <property type="evidence" value="ECO:0007669"/>
    <property type="project" value="UniProtKB-KW"/>
</dbReference>
<keyword evidence="2" id="KW-0378">Hydrolase</keyword>
<accession>A0AAD5VL88</accession>
<evidence type="ECO:0000256" key="1">
    <source>
        <dbReference type="ARBA" id="ARBA00010088"/>
    </source>
</evidence>
<feature type="domain" description="Peptidase S33 tripeptidyl aminopeptidase-like C-terminal" evidence="5">
    <location>
        <begin position="1084"/>
        <end position="1184"/>
    </location>
</feature>
<evidence type="ECO:0000256" key="3">
    <source>
        <dbReference type="SAM" id="SignalP"/>
    </source>
</evidence>
<dbReference type="Pfam" id="PF00561">
    <property type="entry name" value="Abhydrolase_1"/>
    <property type="match status" value="1"/>
</dbReference>
<organism evidence="6 7">
    <name type="scientific">Leucocoprinus birnbaumii</name>
    <dbReference type="NCBI Taxonomy" id="56174"/>
    <lineage>
        <taxon>Eukaryota</taxon>
        <taxon>Fungi</taxon>
        <taxon>Dikarya</taxon>
        <taxon>Basidiomycota</taxon>
        <taxon>Agaricomycotina</taxon>
        <taxon>Agaricomycetes</taxon>
        <taxon>Agaricomycetidae</taxon>
        <taxon>Agaricales</taxon>
        <taxon>Agaricineae</taxon>
        <taxon>Agaricaceae</taxon>
        <taxon>Leucocoprinus</taxon>
    </lineage>
</organism>
<reference evidence="6" key="1">
    <citation type="submission" date="2022-07" db="EMBL/GenBank/DDBJ databases">
        <title>Genome Sequence of Leucocoprinus birnbaumii.</title>
        <authorList>
            <person name="Buettner E."/>
        </authorList>
    </citation>
    <scope>NUCLEOTIDE SEQUENCE</scope>
    <source>
        <strain evidence="6">VT141</strain>
    </source>
</reference>
<feature type="chain" id="PRO_5042296794" description="Peptidase S33 tripeptidyl aminopeptidase-like C-terminal domain-containing protein" evidence="3">
    <location>
        <begin position="21"/>
        <end position="1233"/>
    </location>
</feature>
<protein>
    <recommendedName>
        <fullName evidence="8">Peptidase S33 tripeptidyl aminopeptidase-like C-terminal domain-containing protein</fullName>
    </recommendedName>
</protein>
<evidence type="ECO:0008006" key="8">
    <source>
        <dbReference type="Google" id="ProtNLM"/>
    </source>
</evidence>
<evidence type="ECO:0000259" key="5">
    <source>
        <dbReference type="Pfam" id="PF08386"/>
    </source>
</evidence>
<keyword evidence="3" id="KW-0732">Signal</keyword>
<dbReference type="Gene3D" id="3.40.50.1820">
    <property type="entry name" value="alpha/beta hydrolase"/>
    <property type="match status" value="2"/>
</dbReference>
<dbReference type="SUPFAM" id="SSF53474">
    <property type="entry name" value="alpha/beta-Hydrolases"/>
    <property type="match status" value="2"/>
</dbReference>
<comment type="caution">
    <text evidence="6">The sequence shown here is derived from an EMBL/GenBank/DDBJ whole genome shotgun (WGS) entry which is preliminary data.</text>
</comment>
<name>A0AAD5VL88_9AGAR</name>
<dbReference type="InterPro" id="IPR029058">
    <property type="entry name" value="AB_hydrolase_fold"/>
</dbReference>
<feature type="domain" description="AB hydrolase-1" evidence="4">
    <location>
        <begin position="99"/>
        <end position="294"/>
    </location>
</feature>
<gene>
    <name evidence="6" type="ORF">NP233_g9157</name>
</gene>
<sequence length="1233" mass="133926">MLAPAFLSALTLFLLENVQATSPSQFYWIDVTPTEDLDWHPCYQPLRRECARLLVPLNHLNQSDESSGNASIALIRIPSPFANSTFNTTHVPDPRYRGPILFNPGGPGGSGIDFLNLAGDMLAQVLGDEFDLVSFDPRGVARSTPKILFLDSPGRGEREVWDSDPLGVIRDGAGDPFRNVTGEKGNTLEWLWARAVTTNKQAEARNGEWLGYVNTEQTAHDMLSIVNASGRDKLAYWGFSYGSLLGMTFASLFPDKIERVVVDGVVDGDNYYATLWSDNLLDTPKTMNLFFETCHAAGSSLCPLWAPSPALIAANLTRIYQDIITNPIPYSNGTAAYGVLDFSHVRGAVFTSLYSPYASWPKLARALSELGSPERNPTAMWELIGPPIFRCSCSGTCNDKDTREQDFEAAVVDSRSAIACSDGADFPSDVVHAREFFDDLSEKSEWADVWSQIHLYCSGWPKVKKGYQGPVGAATSSPLLFVSNTADPVTPHAGAEKMSARFPGSRLLTQDAPGHTSVNSPSNCTLSYIREYFLSGKLPPEGTVCPVDRSPFSNVTYPLLGLGGLSARGDIYVNETAGSFILEDNVQSGDEAQLDMDDVVSPTIILKLLIIRPENMHFVQPGRQAKSLLAAASFLLLTKSTAAAGPGFSSLEARASNSSSQEFYGIDVEPTENLVWYPCYQPLRRECARLLVPLDHLDKSNNSSKTAAIALIRVPSPYADSSLNPTNGTDPRYRGPVLFNPGGPGGGGVDFINGLGDSFTTILGPEFDIVGFDPRGVQRSTPKIQFWDAPGHGEREVWNSDSSLGFVRGGPGDPFRHITGETGNSLEWSWAYARTSNLQAKARGGDWLGYTTTEQTVHDMLSILDAYGQKKLMYWGVSYGTVIGATFATLFPDRVERILMDGVVDSDNYYATLWNNNLIDTSKTVDVFFKTCYAAGKSGCPLWAPSPSLIEANLNRIYKELIVNPIPYSNGTFYGFVDYPKVRGQFFSSLVSPFTSWFALAQALSDLGSPQRDPTKMWELSAAPAFHCSCSGSTCDDKETRERDLVAAFSEARTGIACSDGADLPDDIASLRSWYEDFSKTSEWANAWAQVHIACVGFPKVKKGFQGPVGAKNTSSPMLFVTNTADPLTPSVNARKMAARFPGSGLLTLDAPGHSSVFVPSNCTWTHAREYFVSGTLPAKGTVCPADISPFPGLLGASDADSSTGGASVVRRDAVHTLGKVWQGFATSLLRRT</sequence>
<comment type="similarity">
    <text evidence="1">Belongs to the peptidase S33 family.</text>
</comment>
<dbReference type="Proteomes" id="UP001213000">
    <property type="component" value="Unassembled WGS sequence"/>
</dbReference>
<dbReference type="PANTHER" id="PTHR43248:SF25">
    <property type="entry name" value="AB HYDROLASE-1 DOMAIN-CONTAINING PROTEIN-RELATED"/>
    <property type="match status" value="1"/>
</dbReference>
<keyword evidence="7" id="KW-1185">Reference proteome</keyword>
<dbReference type="InterPro" id="IPR000073">
    <property type="entry name" value="AB_hydrolase_1"/>
</dbReference>
<dbReference type="EMBL" id="JANIEX010000795">
    <property type="protein sequence ID" value="KAJ3563107.1"/>
    <property type="molecule type" value="Genomic_DNA"/>
</dbReference>
<evidence type="ECO:0000313" key="6">
    <source>
        <dbReference type="EMBL" id="KAJ3563107.1"/>
    </source>
</evidence>
<proteinExistence type="inferred from homology"/>